<feature type="compositionally biased region" description="Basic and acidic residues" evidence="1">
    <location>
        <begin position="257"/>
        <end position="271"/>
    </location>
</feature>
<evidence type="ECO:0000259" key="2">
    <source>
        <dbReference type="Pfam" id="PF13676"/>
    </source>
</evidence>
<dbReference type="OrthoDB" id="7055795at2"/>
<name>A0A4Q2AE99_9BURK</name>
<sequence length="283" mass="32763">MQIGDSLSRSIDKGLAKCSYGVVVLSPSFLRKDWPEYELRGLTAKEIGGKKTILPVWHNISRDDILAYSPTLADKFAISSNGKDVRDIALELIKVMRPDIFTSIHRKLRWEEQLRDTPLERIDPSEVVFGPIVHDELSPSLIGRIRLIRAALWGVDTHSMKVWVDGFKRDLHPEQEVEWWEHISACYLEFSKTRKLTRKQIDAAFAALFLLGNGEEPEALEKYRSEIGEKDFRLLTELQKYRYPILDVKEEFPERGNRLPDEAYEKIRDTKISSTPMHPRSED</sequence>
<dbReference type="InterPro" id="IPR035897">
    <property type="entry name" value="Toll_tir_struct_dom_sf"/>
</dbReference>
<organism evidence="3 4">
    <name type="scientific">Burkholderia stabilis</name>
    <dbReference type="NCBI Taxonomy" id="95485"/>
    <lineage>
        <taxon>Bacteria</taxon>
        <taxon>Pseudomonadati</taxon>
        <taxon>Pseudomonadota</taxon>
        <taxon>Betaproteobacteria</taxon>
        <taxon>Burkholderiales</taxon>
        <taxon>Burkholderiaceae</taxon>
        <taxon>Burkholderia</taxon>
        <taxon>Burkholderia cepacia complex</taxon>
    </lineage>
</organism>
<dbReference type="RefSeq" id="WP_129515505.1">
    <property type="nucleotide sequence ID" value="NZ_QWEX01000002.1"/>
</dbReference>
<dbReference type="Gene3D" id="3.40.50.10140">
    <property type="entry name" value="Toll/interleukin-1 receptor homology (TIR) domain"/>
    <property type="match status" value="1"/>
</dbReference>
<feature type="domain" description="TIR" evidence="2">
    <location>
        <begin position="2"/>
        <end position="61"/>
    </location>
</feature>
<comment type="caution">
    <text evidence="3">The sequence shown here is derived from an EMBL/GenBank/DDBJ whole genome shotgun (WGS) entry which is preliminary data.</text>
</comment>
<dbReference type="SUPFAM" id="SSF52200">
    <property type="entry name" value="Toll/Interleukin receptor TIR domain"/>
    <property type="match status" value="1"/>
</dbReference>
<dbReference type="Pfam" id="PF13676">
    <property type="entry name" value="TIR_2"/>
    <property type="match status" value="1"/>
</dbReference>
<dbReference type="AlphaFoldDB" id="A0A4Q2AE99"/>
<evidence type="ECO:0000256" key="1">
    <source>
        <dbReference type="SAM" id="MobiDB-lite"/>
    </source>
</evidence>
<proteinExistence type="predicted"/>
<evidence type="ECO:0000313" key="3">
    <source>
        <dbReference type="EMBL" id="RXV67869.1"/>
    </source>
</evidence>
<dbReference type="EMBL" id="QWEX01000002">
    <property type="protein sequence ID" value="RXV67869.1"/>
    <property type="molecule type" value="Genomic_DNA"/>
</dbReference>
<accession>A0A4Q2AE99</accession>
<reference evidence="3 4" key="1">
    <citation type="submission" date="2018-08" db="EMBL/GenBank/DDBJ databases">
        <title>Mountain-cultivated ginseng endophyte, Burkholderia stabilis and its activity against ginseng root rot disease.</title>
        <authorList>
            <person name="Tapan Kumar M."/>
            <person name="Bae H."/>
            <person name="Shanmugam G."/>
            <person name="Jeon J."/>
        </authorList>
    </citation>
    <scope>NUCLEOTIDE SEQUENCE [LARGE SCALE GENOMIC DNA]</scope>
    <source>
        <strain evidence="3 4">EB159</strain>
    </source>
</reference>
<gene>
    <name evidence="3" type="ORF">D1006_21805</name>
</gene>
<protein>
    <submittedName>
        <fullName evidence="3">TIR domain-containing protein</fullName>
    </submittedName>
</protein>
<dbReference type="InterPro" id="IPR000157">
    <property type="entry name" value="TIR_dom"/>
</dbReference>
<dbReference type="Proteomes" id="UP000289650">
    <property type="component" value="Unassembled WGS sequence"/>
</dbReference>
<dbReference type="GO" id="GO:0007165">
    <property type="term" value="P:signal transduction"/>
    <property type="evidence" value="ECO:0007669"/>
    <property type="project" value="InterPro"/>
</dbReference>
<feature type="region of interest" description="Disordered" evidence="1">
    <location>
        <begin position="257"/>
        <end position="283"/>
    </location>
</feature>
<evidence type="ECO:0000313" key="4">
    <source>
        <dbReference type="Proteomes" id="UP000289650"/>
    </source>
</evidence>